<dbReference type="EMBL" id="MCGO01000048">
    <property type="protein sequence ID" value="ORY37797.1"/>
    <property type="molecule type" value="Genomic_DNA"/>
</dbReference>
<keyword evidence="1" id="KW-1133">Transmembrane helix</keyword>
<protein>
    <submittedName>
        <fullName evidence="2">Uncharacterized protein</fullName>
    </submittedName>
</protein>
<accession>A0A1Y2BT34</accession>
<name>A0A1Y2BT34_9FUNG</name>
<organism evidence="2 3">
    <name type="scientific">Rhizoclosmatium globosum</name>
    <dbReference type="NCBI Taxonomy" id="329046"/>
    <lineage>
        <taxon>Eukaryota</taxon>
        <taxon>Fungi</taxon>
        <taxon>Fungi incertae sedis</taxon>
        <taxon>Chytridiomycota</taxon>
        <taxon>Chytridiomycota incertae sedis</taxon>
        <taxon>Chytridiomycetes</taxon>
        <taxon>Chytridiales</taxon>
        <taxon>Chytriomycetaceae</taxon>
        <taxon>Rhizoclosmatium</taxon>
    </lineage>
</organism>
<feature type="transmembrane region" description="Helical" evidence="1">
    <location>
        <begin position="6"/>
        <end position="25"/>
    </location>
</feature>
<dbReference type="AlphaFoldDB" id="A0A1Y2BT34"/>
<evidence type="ECO:0000313" key="2">
    <source>
        <dbReference type="EMBL" id="ORY37797.1"/>
    </source>
</evidence>
<proteinExistence type="predicted"/>
<dbReference type="Proteomes" id="UP000193642">
    <property type="component" value="Unassembled WGS sequence"/>
</dbReference>
<keyword evidence="3" id="KW-1185">Reference proteome</keyword>
<evidence type="ECO:0000256" key="1">
    <source>
        <dbReference type="SAM" id="Phobius"/>
    </source>
</evidence>
<sequence>MSNISSFLPLLICTFLGGLAFENGLHGIWRAADLIRTQTNNTTAKLIFACNLVILTDVAVYQWSNMSVSNTCYPVSFAGEALYHVFMCIFGKLLEFKSAMSFIGNRALR</sequence>
<gene>
    <name evidence="2" type="ORF">BCR33DRAFT_446066</name>
</gene>
<feature type="transmembrane region" description="Helical" evidence="1">
    <location>
        <begin position="46"/>
        <end position="63"/>
    </location>
</feature>
<comment type="caution">
    <text evidence="2">The sequence shown here is derived from an EMBL/GenBank/DDBJ whole genome shotgun (WGS) entry which is preliminary data.</text>
</comment>
<dbReference type="OrthoDB" id="2108801at2759"/>
<feature type="transmembrane region" description="Helical" evidence="1">
    <location>
        <begin position="75"/>
        <end position="94"/>
    </location>
</feature>
<evidence type="ECO:0000313" key="3">
    <source>
        <dbReference type="Proteomes" id="UP000193642"/>
    </source>
</evidence>
<keyword evidence="1" id="KW-0812">Transmembrane</keyword>
<reference evidence="2 3" key="1">
    <citation type="submission" date="2016-07" db="EMBL/GenBank/DDBJ databases">
        <title>Pervasive Adenine N6-methylation of Active Genes in Fungi.</title>
        <authorList>
            <consortium name="DOE Joint Genome Institute"/>
            <person name="Mondo S.J."/>
            <person name="Dannebaum R.O."/>
            <person name="Kuo R.C."/>
            <person name="Labutti K."/>
            <person name="Haridas S."/>
            <person name="Kuo A."/>
            <person name="Salamov A."/>
            <person name="Ahrendt S.R."/>
            <person name="Lipzen A."/>
            <person name="Sullivan W."/>
            <person name="Andreopoulos W.B."/>
            <person name="Clum A."/>
            <person name="Lindquist E."/>
            <person name="Daum C."/>
            <person name="Ramamoorthy G.K."/>
            <person name="Gryganskyi A."/>
            <person name="Culley D."/>
            <person name="Magnuson J.K."/>
            <person name="James T.Y."/>
            <person name="O'Malley M.A."/>
            <person name="Stajich J.E."/>
            <person name="Spatafora J.W."/>
            <person name="Visel A."/>
            <person name="Grigoriev I.V."/>
        </authorList>
    </citation>
    <scope>NUCLEOTIDE SEQUENCE [LARGE SCALE GENOMIC DNA]</scope>
    <source>
        <strain evidence="2 3">JEL800</strain>
    </source>
</reference>
<keyword evidence="1" id="KW-0472">Membrane</keyword>